<accession>A0A0F9PMQ5</accession>
<organism evidence="1">
    <name type="scientific">marine sediment metagenome</name>
    <dbReference type="NCBI Taxonomy" id="412755"/>
    <lineage>
        <taxon>unclassified sequences</taxon>
        <taxon>metagenomes</taxon>
        <taxon>ecological metagenomes</taxon>
    </lineage>
</organism>
<proteinExistence type="predicted"/>
<gene>
    <name evidence="1" type="ORF">LCGC14_1118950</name>
</gene>
<reference evidence="1" key="1">
    <citation type="journal article" date="2015" name="Nature">
        <title>Complex archaea that bridge the gap between prokaryotes and eukaryotes.</title>
        <authorList>
            <person name="Spang A."/>
            <person name="Saw J.H."/>
            <person name="Jorgensen S.L."/>
            <person name="Zaremba-Niedzwiedzka K."/>
            <person name="Martijn J."/>
            <person name="Lind A.E."/>
            <person name="van Eijk R."/>
            <person name="Schleper C."/>
            <person name="Guy L."/>
            <person name="Ettema T.J."/>
        </authorList>
    </citation>
    <scope>NUCLEOTIDE SEQUENCE</scope>
</reference>
<name>A0A0F9PMQ5_9ZZZZ</name>
<protein>
    <submittedName>
        <fullName evidence="1">Uncharacterized protein</fullName>
    </submittedName>
</protein>
<dbReference type="AlphaFoldDB" id="A0A0F9PMQ5"/>
<evidence type="ECO:0000313" key="1">
    <source>
        <dbReference type="EMBL" id="KKN02306.1"/>
    </source>
</evidence>
<dbReference type="EMBL" id="LAZR01005162">
    <property type="protein sequence ID" value="KKN02306.1"/>
    <property type="molecule type" value="Genomic_DNA"/>
</dbReference>
<sequence>MERAVGYCENIDCEDFSKGVFLLNHSETFYCPRCRQLGKPEKERGSYTGETDIFKEARVEYNFDPISGVYRETAIVRDESLWGRCNVYTLHSPLIRTEKRALKVAEALLANLNRYHGLLAKDEIPGTNEVLLSFDDSSEEFSRKLEILALAWEKSTLTDRSRQRDHSSESPN</sequence>
<comment type="caution">
    <text evidence="1">The sequence shown here is derived from an EMBL/GenBank/DDBJ whole genome shotgun (WGS) entry which is preliminary data.</text>
</comment>